<protein>
    <submittedName>
        <fullName evidence="2">Uncharacterized protein</fullName>
    </submittedName>
</protein>
<accession>A0A0D0BK71</accession>
<dbReference type="Proteomes" id="UP000053593">
    <property type="component" value="Unassembled WGS sequence"/>
</dbReference>
<feature type="region of interest" description="Disordered" evidence="1">
    <location>
        <begin position="168"/>
        <end position="189"/>
    </location>
</feature>
<evidence type="ECO:0000313" key="3">
    <source>
        <dbReference type="Proteomes" id="UP000053593"/>
    </source>
</evidence>
<dbReference type="EMBL" id="KN834809">
    <property type="protein sequence ID" value="KIK55096.1"/>
    <property type="molecule type" value="Genomic_DNA"/>
</dbReference>
<evidence type="ECO:0000256" key="1">
    <source>
        <dbReference type="SAM" id="MobiDB-lite"/>
    </source>
</evidence>
<dbReference type="AlphaFoldDB" id="A0A0D0BK71"/>
<gene>
    <name evidence="2" type="ORF">GYMLUDRAFT_248896</name>
</gene>
<dbReference type="HOGENOM" id="CLU_023362_0_1_1"/>
<evidence type="ECO:0000313" key="2">
    <source>
        <dbReference type="EMBL" id="KIK55096.1"/>
    </source>
</evidence>
<organism evidence="2 3">
    <name type="scientific">Collybiopsis luxurians FD-317 M1</name>
    <dbReference type="NCBI Taxonomy" id="944289"/>
    <lineage>
        <taxon>Eukaryota</taxon>
        <taxon>Fungi</taxon>
        <taxon>Dikarya</taxon>
        <taxon>Basidiomycota</taxon>
        <taxon>Agaricomycotina</taxon>
        <taxon>Agaricomycetes</taxon>
        <taxon>Agaricomycetidae</taxon>
        <taxon>Agaricales</taxon>
        <taxon>Marasmiineae</taxon>
        <taxon>Omphalotaceae</taxon>
        <taxon>Collybiopsis</taxon>
        <taxon>Collybiopsis luxurians</taxon>
    </lineage>
</organism>
<proteinExistence type="predicted"/>
<name>A0A0D0BK71_9AGAR</name>
<sequence length="256" mass="27660">MSSSQLSTDQPIVSSSKSGGSKPQLIITILQTLQLALLVPFSNALPSAPPAAKKILQPIYKDAYLANLSPEVLDRVAADEWKKELGLVSGGPRAPEGKRKAVVSSNAFRKSQLLRQEGIYLGEPSCKQVVLTLSCKGKEVVHVPVDVDVKMEAPEELDAMNLDYPEEAPPPPTPVWKAQVPSNGSSPTRDKMVKTAVECVVTRMALLFASPRKKMLEQILWALVDGLMQGAFAGLKEQLQHSPSKPPPSFSSKSLL</sequence>
<reference evidence="2 3" key="1">
    <citation type="submission" date="2014-04" db="EMBL/GenBank/DDBJ databases">
        <title>Evolutionary Origins and Diversification of the Mycorrhizal Mutualists.</title>
        <authorList>
            <consortium name="DOE Joint Genome Institute"/>
            <consortium name="Mycorrhizal Genomics Consortium"/>
            <person name="Kohler A."/>
            <person name="Kuo A."/>
            <person name="Nagy L.G."/>
            <person name="Floudas D."/>
            <person name="Copeland A."/>
            <person name="Barry K.W."/>
            <person name="Cichocki N."/>
            <person name="Veneault-Fourrey C."/>
            <person name="LaButti K."/>
            <person name="Lindquist E.A."/>
            <person name="Lipzen A."/>
            <person name="Lundell T."/>
            <person name="Morin E."/>
            <person name="Murat C."/>
            <person name="Riley R."/>
            <person name="Ohm R."/>
            <person name="Sun H."/>
            <person name="Tunlid A."/>
            <person name="Henrissat B."/>
            <person name="Grigoriev I.V."/>
            <person name="Hibbett D.S."/>
            <person name="Martin F."/>
        </authorList>
    </citation>
    <scope>NUCLEOTIDE SEQUENCE [LARGE SCALE GENOMIC DNA]</scope>
    <source>
        <strain evidence="2 3">FD-317 M1</strain>
    </source>
</reference>
<feature type="region of interest" description="Disordered" evidence="1">
    <location>
        <begin position="1"/>
        <end position="21"/>
    </location>
</feature>
<keyword evidence="3" id="KW-1185">Reference proteome</keyword>